<accession>A0A0M9VS99</accession>
<feature type="region of interest" description="Disordered" evidence="1">
    <location>
        <begin position="41"/>
        <end position="71"/>
    </location>
</feature>
<organism evidence="2 3">
    <name type="scientific">Escovopsis weberi</name>
    <dbReference type="NCBI Taxonomy" id="150374"/>
    <lineage>
        <taxon>Eukaryota</taxon>
        <taxon>Fungi</taxon>
        <taxon>Dikarya</taxon>
        <taxon>Ascomycota</taxon>
        <taxon>Pezizomycotina</taxon>
        <taxon>Sordariomycetes</taxon>
        <taxon>Hypocreomycetidae</taxon>
        <taxon>Hypocreales</taxon>
        <taxon>Hypocreaceae</taxon>
        <taxon>Escovopsis</taxon>
    </lineage>
</organism>
<evidence type="ECO:0000313" key="3">
    <source>
        <dbReference type="Proteomes" id="UP000053831"/>
    </source>
</evidence>
<dbReference type="Proteomes" id="UP000053831">
    <property type="component" value="Unassembled WGS sequence"/>
</dbReference>
<protein>
    <submittedName>
        <fullName evidence="2">Uncharacterized protein</fullName>
    </submittedName>
</protein>
<gene>
    <name evidence="2" type="ORF">ESCO_003128</name>
</gene>
<keyword evidence="3" id="KW-1185">Reference proteome</keyword>
<comment type="caution">
    <text evidence="2">The sequence shown here is derived from an EMBL/GenBank/DDBJ whole genome shotgun (WGS) entry which is preliminary data.</text>
</comment>
<name>A0A0M9VS99_ESCWE</name>
<dbReference type="EMBL" id="LGSR01000022">
    <property type="protein sequence ID" value="KOS17492.1"/>
    <property type="molecule type" value="Genomic_DNA"/>
</dbReference>
<evidence type="ECO:0000256" key="1">
    <source>
        <dbReference type="SAM" id="MobiDB-lite"/>
    </source>
</evidence>
<feature type="compositionally biased region" description="Polar residues" evidence="1">
    <location>
        <begin position="55"/>
        <end position="64"/>
    </location>
</feature>
<sequence>MADVEEPQFNALAERIAALKKQHSFQNDRICRSRRWFEAPDASSAATETRHRKSLGTSAVASSQHELDKSQ</sequence>
<evidence type="ECO:0000313" key="2">
    <source>
        <dbReference type="EMBL" id="KOS17492.1"/>
    </source>
</evidence>
<proteinExistence type="predicted"/>
<reference evidence="2 3" key="1">
    <citation type="submission" date="2015-07" db="EMBL/GenBank/DDBJ databases">
        <title>The genome of the fungus Escovopsis weberi, a specialized disease agent of ant agriculture.</title>
        <authorList>
            <person name="de Man T.J."/>
            <person name="Stajich J.E."/>
            <person name="Kubicek C.P."/>
            <person name="Chenthamara K."/>
            <person name="Atanasova L."/>
            <person name="Druzhinina I.S."/>
            <person name="Birnbaum S."/>
            <person name="Barribeau S.M."/>
            <person name="Teiling C."/>
            <person name="Suen G."/>
            <person name="Currie C."/>
            <person name="Gerardo N.M."/>
        </authorList>
    </citation>
    <scope>NUCLEOTIDE SEQUENCE [LARGE SCALE GENOMIC DNA]</scope>
</reference>
<dbReference type="AlphaFoldDB" id="A0A0M9VS99"/>